<evidence type="ECO:0000313" key="2">
    <source>
        <dbReference type="Proteomes" id="UP000229740"/>
    </source>
</evidence>
<reference evidence="1 2" key="1">
    <citation type="submission" date="2017-10" db="EMBL/GenBank/DDBJ databases">
        <title>Novel microbial diversity and functional potential in the marine mammal oral microbiome.</title>
        <authorList>
            <person name="Dudek N.K."/>
            <person name="Sun C.L."/>
            <person name="Burstein D."/>
            <person name="Kantor R.S."/>
            <person name="Aliaga Goltsman D.S."/>
            <person name="Bik E.M."/>
            <person name="Thomas B.C."/>
            <person name="Banfield J.F."/>
            <person name="Relman D.A."/>
        </authorList>
    </citation>
    <scope>NUCLEOTIDE SEQUENCE [LARGE SCALE GENOMIC DNA]</scope>
    <source>
        <strain evidence="1">DOLZORAL124_49_17</strain>
    </source>
</reference>
<organism evidence="1 2">
    <name type="scientific">candidate division KSB3 bacterium</name>
    <dbReference type="NCBI Taxonomy" id="2044937"/>
    <lineage>
        <taxon>Bacteria</taxon>
        <taxon>candidate division KSB3</taxon>
    </lineage>
</organism>
<evidence type="ECO:0000313" key="1">
    <source>
        <dbReference type="EMBL" id="PID58285.1"/>
    </source>
</evidence>
<proteinExistence type="predicted"/>
<dbReference type="AlphaFoldDB" id="A0A2G6E883"/>
<comment type="caution">
    <text evidence="1">The sequence shown here is derived from an EMBL/GenBank/DDBJ whole genome shotgun (WGS) entry which is preliminary data.</text>
</comment>
<protein>
    <submittedName>
        <fullName evidence="1">Uncharacterized protein</fullName>
    </submittedName>
</protein>
<sequence length="141" mass="16324">MGGSCCSKKKMRMRVFLSGKEHQDWRGEISDFLTQQHIDCIDPMSCPPEFSSLFKQLKTLESCDLLIANFLGLHNRQLLSILEISYASKLAKEIIIVDDISLHKEWLERLPYSKLFVNLEEAKCYLDTFSISGRRQARFFG</sequence>
<name>A0A2G6E883_9BACT</name>
<dbReference type="EMBL" id="PDPS01000023">
    <property type="protein sequence ID" value="PID58285.1"/>
    <property type="molecule type" value="Genomic_DNA"/>
</dbReference>
<dbReference type="Proteomes" id="UP000229740">
    <property type="component" value="Unassembled WGS sequence"/>
</dbReference>
<gene>
    <name evidence="1" type="ORF">CSB45_04250</name>
</gene>
<accession>A0A2G6E883</accession>